<reference evidence="1 2" key="1">
    <citation type="journal article" date="2016" name="Nat. Commun.">
        <title>Thousands of microbial genomes shed light on interconnected biogeochemical processes in an aquifer system.</title>
        <authorList>
            <person name="Anantharaman K."/>
            <person name="Brown C.T."/>
            <person name="Hug L.A."/>
            <person name="Sharon I."/>
            <person name="Castelle C.J."/>
            <person name="Probst A.J."/>
            <person name="Thomas B.C."/>
            <person name="Singh A."/>
            <person name="Wilkins M.J."/>
            <person name="Karaoz U."/>
            <person name="Brodie E.L."/>
            <person name="Williams K.H."/>
            <person name="Hubbard S.S."/>
            <person name="Banfield J.F."/>
        </authorList>
    </citation>
    <scope>NUCLEOTIDE SEQUENCE [LARGE SCALE GENOMIC DNA]</scope>
</reference>
<sequence length="145" mass="16137">MTSDASPSAQWRTYYEWKSTTTSTLNDYSVAVRVTLPADFSSWSSTALTLNYNTNYTETAANKVDMWIYNATENATQYVCQKLTNASGTEKTWTTVTCSSTEMDDGTAPDWDAAGETAIIMLRMYSKNTGYVQVGDIVLSYLAKF</sequence>
<evidence type="ECO:0000313" key="2">
    <source>
        <dbReference type="Proteomes" id="UP000176450"/>
    </source>
</evidence>
<protein>
    <recommendedName>
        <fullName evidence="3">CBM-cenC domain-containing protein</fullName>
    </recommendedName>
</protein>
<comment type="caution">
    <text evidence="1">The sequence shown here is derived from an EMBL/GenBank/DDBJ whole genome shotgun (WGS) entry which is preliminary data.</text>
</comment>
<evidence type="ECO:0008006" key="3">
    <source>
        <dbReference type="Google" id="ProtNLM"/>
    </source>
</evidence>
<gene>
    <name evidence="1" type="ORF">A3A63_02040</name>
</gene>
<dbReference type="EMBL" id="MFJX01000065">
    <property type="protein sequence ID" value="OGG29505.1"/>
    <property type="molecule type" value="Genomic_DNA"/>
</dbReference>
<evidence type="ECO:0000313" key="1">
    <source>
        <dbReference type="EMBL" id="OGG29505.1"/>
    </source>
</evidence>
<accession>A0A1F6AXU4</accession>
<proteinExistence type="predicted"/>
<name>A0A1F6AXU4_9BACT</name>
<organism evidence="1 2">
    <name type="scientific">Candidatus Gottesmanbacteria bacterium RIFCSPLOWO2_01_FULL_46_9</name>
    <dbReference type="NCBI Taxonomy" id="1798394"/>
    <lineage>
        <taxon>Bacteria</taxon>
        <taxon>Candidatus Gottesmaniibacteriota</taxon>
    </lineage>
</organism>
<dbReference type="Proteomes" id="UP000176450">
    <property type="component" value="Unassembled WGS sequence"/>
</dbReference>
<dbReference type="AlphaFoldDB" id="A0A1F6AXU4"/>